<dbReference type="GO" id="GO:0006646">
    <property type="term" value="P:phosphatidylethanolamine biosynthetic process"/>
    <property type="evidence" value="ECO:0007669"/>
    <property type="project" value="EnsemblFungi"/>
</dbReference>
<dbReference type="GO" id="GO:0036151">
    <property type="term" value="P:phosphatidylcholine acyl-chain remodeling"/>
    <property type="evidence" value="ECO:0007669"/>
    <property type="project" value="EnsemblFungi"/>
</dbReference>
<dbReference type="GO" id="GO:0003841">
    <property type="term" value="F:1-acylglycerol-3-phosphate O-acyltransferase activity"/>
    <property type="evidence" value="ECO:0007669"/>
    <property type="project" value="EnsemblFungi"/>
</dbReference>
<dbReference type="GO" id="GO:0044233">
    <property type="term" value="C:mitochondria-associated endoplasmic reticulum membrane contact site"/>
    <property type="evidence" value="ECO:0007669"/>
    <property type="project" value="EnsemblFungi"/>
</dbReference>
<feature type="transmembrane region" description="Helical" evidence="7">
    <location>
        <begin position="54"/>
        <end position="84"/>
    </location>
</feature>
<feature type="transmembrane region" description="Helical" evidence="7">
    <location>
        <begin position="472"/>
        <end position="490"/>
    </location>
</feature>
<dbReference type="GO" id="GO:0071618">
    <property type="term" value="F:lysophosphatidylethanolamine acyltransferase activity"/>
    <property type="evidence" value="ECO:0007669"/>
    <property type="project" value="EnsemblFungi"/>
</dbReference>
<gene>
    <name evidence="8" type="ORF">PICMEDRAFT_74921</name>
</gene>
<dbReference type="Pfam" id="PF03062">
    <property type="entry name" value="MBOAT"/>
    <property type="match status" value="1"/>
</dbReference>
<dbReference type="GO" id="GO:0047184">
    <property type="term" value="F:1-acylglycerophosphocholine O-acyltransferase activity"/>
    <property type="evidence" value="ECO:0007669"/>
    <property type="project" value="EnsemblFungi"/>
</dbReference>
<evidence type="ECO:0008006" key="10">
    <source>
        <dbReference type="Google" id="ProtNLM"/>
    </source>
</evidence>
<dbReference type="PANTHER" id="PTHR13906">
    <property type="entry name" value="PORCUPINE"/>
    <property type="match status" value="1"/>
</dbReference>
<proteinExistence type="predicted"/>
<feature type="transmembrane region" description="Helical" evidence="7">
    <location>
        <begin position="395"/>
        <end position="413"/>
    </location>
</feature>
<keyword evidence="2" id="KW-0808">Transferase</keyword>
<feature type="transmembrane region" description="Helical" evidence="7">
    <location>
        <begin position="96"/>
        <end position="114"/>
    </location>
</feature>
<evidence type="ECO:0000256" key="7">
    <source>
        <dbReference type="SAM" id="Phobius"/>
    </source>
</evidence>
<dbReference type="STRING" id="763406.A0A1E3NFH8"/>
<dbReference type="RefSeq" id="XP_019015196.1">
    <property type="nucleotide sequence ID" value="XM_019164913.1"/>
</dbReference>
<dbReference type="GO" id="GO:0005783">
    <property type="term" value="C:endoplasmic reticulum"/>
    <property type="evidence" value="ECO:0007669"/>
    <property type="project" value="EnsemblFungi"/>
</dbReference>
<keyword evidence="4 7" id="KW-1133">Transmembrane helix</keyword>
<evidence type="ECO:0000256" key="4">
    <source>
        <dbReference type="ARBA" id="ARBA00022989"/>
    </source>
</evidence>
<dbReference type="GO" id="GO:0016020">
    <property type="term" value="C:membrane"/>
    <property type="evidence" value="ECO:0007669"/>
    <property type="project" value="UniProtKB-SubCell"/>
</dbReference>
<keyword evidence="6" id="KW-0012">Acyltransferase</keyword>
<dbReference type="GO" id="GO:0090640">
    <property type="term" value="P:phosphatidylcholine biosynthesis from sn-glycero-3-phosphocholine"/>
    <property type="evidence" value="ECO:0007669"/>
    <property type="project" value="EnsemblFungi"/>
</dbReference>
<dbReference type="GeneID" id="30181600"/>
<evidence type="ECO:0000256" key="1">
    <source>
        <dbReference type="ARBA" id="ARBA00004141"/>
    </source>
</evidence>
<protein>
    <recommendedName>
        <fullName evidence="10">Lysophospholipid acyltransferase</fullName>
    </recommendedName>
</protein>
<feature type="transmembrane region" description="Helical" evidence="7">
    <location>
        <begin position="372"/>
        <end position="389"/>
    </location>
</feature>
<dbReference type="InterPro" id="IPR004299">
    <property type="entry name" value="MBOAT_fam"/>
</dbReference>
<comment type="subcellular location">
    <subcellularLocation>
        <location evidence="1">Membrane</location>
        <topology evidence="1">Multi-pass membrane protein</topology>
    </subcellularLocation>
</comment>
<evidence type="ECO:0000256" key="5">
    <source>
        <dbReference type="ARBA" id="ARBA00023136"/>
    </source>
</evidence>
<feature type="transmembrane region" description="Helical" evidence="7">
    <location>
        <begin position="434"/>
        <end position="452"/>
    </location>
</feature>
<evidence type="ECO:0000313" key="8">
    <source>
        <dbReference type="EMBL" id="ODQ44083.1"/>
    </source>
</evidence>
<feature type="transmembrane region" description="Helical" evidence="7">
    <location>
        <begin position="20"/>
        <end position="42"/>
    </location>
</feature>
<evidence type="ECO:0000256" key="3">
    <source>
        <dbReference type="ARBA" id="ARBA00022692"/>
    </source>
</evidence>
<keyword evidence="5 7" id="KW-0472">Membrane</keyword>
<evidence type="ECO:0000256" key="6">
    <source>
        <dbReference type="ARBA" id="ARBA00023315"/>
    </source>
</evidence>
<dbReference type="AlphaFoldDB" id="A0A1E3NFH8"/>
<dbReference type="OrthoDB" id="286734at2759"/>
<keyword evidence="3 7" id="KW-0812">Transmembrane</keyword>
<dbReference type="GO" id="GO:0030258">
    <property type="term" value="P:lipid modification"/>
    <property type="evidence" value="ECO:0007669"/>
    <property type="project" value="TreeGrafter"/>
</dbReference>
<dbReference type="PANTHER" id="PTHR13906:SF4">
    <property type="entry name" value="LYSOPHOSPHOLIPID ACYLTRANSFERASE 6"/>
    <property type="match status" value="1"/>
</dbReference>
<evidence type="ECO:0000256" key="2">
    <source>
        <dbReference type="ARBA" id="ARBA00022679"/>
    </source>
</evidence>
<accession>A0A1E3NFH8</accession>
<name>A0A1E3NFH8_9ASCO</name>
<keyword evidence="9" id="KW-1185">Reference proteome</keyword>
<evidence type="ECO:0000313" key="9">
    <source>
        <dbReference type="Proteomes" id="UP000094455"/>
    </source>
</evidence>
<dbReference type="Proteomes" id="UP000094455">
    <property type="component" value="Unassembled WGS sequence"/>
</dbReference>
<dbReference type="InterPro" id="IPR049941">
    <property type="entry name" value="LPLAT_7/PORCN-like"/>
</dbReference>
<sequence length="634" mass="72679">MVDTLNPFRPLVGYLCEASGLDAASVKTLVCLFLSFPVSAVFKRLPDTSYRLKNWYIIVASAVYIFCILEIYKGFFVILLNALFTYFLTKYYRSRFMPWVNLVVLMGVLCVNHVQAQFDIRESNPGEIDFTGAQMVMVMKLSAFGWSYWDGLMYHQDKDKFESNLNVYQKSRAILHHPGLSSYLGYVFFYASLITGPSFDYADYEKFILTELFDDVPESKQPGRRRKRKIPKSGRVALRKVLQGFVWIGLFVYLTPLITVDYSLSTEFRTGKSFLYKVAFIWVLGIVERLKYYAVWLISEGACIVVGLGYNGYNPEKDVMYWNRVQNIDPLRFELGQNVHDCLEAWNMNTNKWLKNFIYLRTCTRDKKTGKLKAGMIPTIITFATSAFWHGTLPGYYLTFILGAFLQSVGKVFRRNFRPIFATKDNSNVSPYKVLYDIVSWTITQLAFGYAVQPFVILEFGKSIALWRSCYFWVHIGCAVVLAVFSGPFGKQASLFMKKYHLHSKEVKKPEESPVPIAIQLATLKDQFDSTTDLLEVLKSSNNSKTAAAELPDFDNQEELQDSTVLEFDNLENDFNKLSKEYAEWRDQSLQGKAPGQITEEEVSRMKLALTNIERDISAFVAAMKPASSTEPHT</sequence>
<reference evidence="8 9" key="1">
    <citation type="journal article" date="2016" name="Proc. Natl. Acad. Sci. U.S.A.">
        <title>Comparative genomics of biotechnologically important yeasts.</title>
        <authorList>
            <person name="Riley R."/>
            <person name="Haridas S."/>
            <person name="Wolfe K.H."/>
            <person name="Lopes M.R."/>
            <person name="Hittinger C.T."/>
            <person name="Goeker M."/>
            <person name="Salamov A.A."/>
            <person name="Wisecaver J.H."/>
            <person name="Long T.M."/>
            <person name="Calvey C.H."/>
            <person name="Aerts A.L."/>
            <person name="Barry K.W."/>
            <person name="Choi C."/>
            <person name="Clum A."/>
            <person name="Coughlan A.Y."/>
            <person name="Deshpande S."/>
            <person name="Douglass A.P."/>
            <person name="Hanson S.J."/>
            <person name="Klenk H.-P."/>
            <person name="LaButti K.M."/>
            <person name="Lapidus A."/>
            <person name="Lindquist E.A."/>
            <person name="Lipzen A.M."/>
            <person name="Meier-Kolthoff J.P."/>
            <person name="Ohm R.A."/>
            <person name="Otillar R.P."/>
            <person name="Pangilinan J.L."/>
            <person name="Peng Y."/>
            <person name="Rokas A."/>
            <person name="Rosa C.A."/>
            <person name="Scheuner C."/>
            <person name="Sibirny A.A."/>
            <person name="Slot J.C."/>
            <person name="Stielow J.B."/>
            <person name="Sun H."/>
            <person name="Kurtzman C.P."/>
            <person name="Blackwell M."/>
            <person name="Grigoriev I.V."/>
            <person name="Jeffries T.W."/>
        </authorList>
    </citation>
    <scope>NUCLEOTIDE SEQUENCE [LARGE SCALE GENOMIC DNA]</scope>
    <source>
        <strain evidence="8 9">NRRL Y-2026</strain>
    </source>
</reference>
<dbReference type="EMBL" id="KV454009">
    <property type="protein sequence ID" value="ODQ44083.1"/>
    <property type="molecule type" value="Genomic_DNA"/>
</dbReference>
<feature type="transmembrane region" description="Helical" evidence="7">
    <location>
        <begin position="236"/>
        <end position="254"/>
    </location>
</feature>
<organism evidence="8 9">
    <name type="scientific">Pichia membranifaciens NRRL Y-2026</name>
    <dbReference type="NCBI Taxonomy" id="763406"/>
    <lineage>
        <taxon>Eukaryota</taxon>
        <taxon>Fungi</taxon>
        <taxon>Dikarya</taxon>
        <taxon>Ascomycota</taxon>
        <taxon>Saccharomycotina</taxon>
        <taxon>Pichiomycetes</taxon>
        <taxon>Pichiales</taxon>
        <taxon>Pichiaceae</taxon>
        <taxon>Pichia</taxon>
    </lineage>
</organism>